<dbReference type="AlphaFoldDB" id="A0AAW2ND19"/>
<organism evidence="1">
    <name type="scientific">Sesamum radiatum</name>
    <name type="common">Black benniseed</name>
    <dbReference type="NCBI Taxonomy" id="300843"/>
    <lineage>
        <taxon>Eukaryota</taxon>
        <taxon>Viridiplantae</taxon>
        <taxon>Streptophyta</taxon>
        <taxon>Embryophyta</taxon>
        <taxon>Tracheophyta</taxon>
        <taxon>Spermatophyta</taxon>
        <taxon>Magnoliopsida</taxon>
        <taxon>eudicotyledons</taxon>
        <taxon>Gunneridae</taxon>
        <taxon>Pentapetalae</taxon>
        <taxon>asterids</taxon>
        <taxon>lamiids</taxon>
        <taxon>Lamiales</taxon>
        <taxon>Pedaliaceae</taxon>
        <taxon>Sesamum</taxon>
    </lineage>
</organism>
<reference evidence="1" key="1">
    <citation type="submission" date="2020-06" db="EMBL/GenBank/DDBJ databases">
        <authorList>
            <person name="Li T."/>
            <person name="Hu X."/>
            <person name="Zhang T."/>
            <person name="Song X."/>
            <person name="Zhang H."/>
            <person name="Dai N."/>
            <person name="Sheng W."/>
            <person name="Hou X."/>
            <person name="Wei L."/>
        </authorList>
    </citation>
    <scope>NUCLEOTIDE SEQUENCE</scope>
    <source>
        <strain evidence="1">G02</strain>
        <tissue evidence="1">Leaf</tissue>
    </source>
</reference>
<name>A0AAW2ND19_SESRA</name>
<protein>
    <submittedName>
        <fullName evidence="1">Uncharacterized protein</fullName>
    </submittedName>
</protein>
<gene>
    <name evidence="1" type="ORF">Sradi_4544900</name>
</gene>
<accession>A0AAW2ND19</accession>
<sequence length="256" mass="28973">MVFQTQRDISSVSQGALSLTAYPTKLTKLWNELARLAPVSKCSYEGCTCGVNKAIADRTESTQVMQFLMGLHKTFESERSQILMQDPIPDVEKAFSMVFAVEKQRVVQLDMVDSSSYMACQSSLKENRREGTDRNFQKCRQFLDKRGLVCTNCHKPEHSQETCFQLHGVPDWYKAFNDKKKRGTMNKNFVANVGEKDVGIVPMAANNVTEIMSELLKVLQRHNLASDPITNSANYIQLEEEFAGNVSNFADIELCY</sequence>
<dbReference type="PANTHER" id="PTHR34222:SF99">
    <property type="entry name" value="PROTEIN, PUTATIVE-RELATED"/>
    <property type="match status" value="1"/>
</dbReference>
<dbReference type="PANTHER" id="PTHR34222">
    <property type="entry name" value="GAG_PRE-INTEGRS DOMAIN-CONTAINING PROTEIN"/>
    <property type="match status" value="1"/>
</dbReference>
<dbReference type="EMBL" id="JACGWJ010000020">
    <property type="protein sequence ID" value="KAL0340281.1"/>
    <property type="molecule type" value="Genomic_DNA"/>
</dbReference>
<reference evidence="1" key="2">
    <citation type="journal article" date="2024" name="Plant">
        <title>Genomic evolution and insights into agronomic trait innovations of Sesamum species.</title>
        <authorList>
            <person name="Miao H."/>
            <person name="Wang L."/>
            <person name="Qu L."/>
            <person name="Liu H."/>
            <person name="Sun Y."/>
            <person name="Le M."/>
            <person name="Wang Q."/>
            <person name="Wei S."/>
            <person name="Zheng Y."/>
            <person name="Lin W."/>
            <person name="Duan Y."/>
            <person name="Cao H."/>
            <person name="Xiong S."/>
            <person name="Wang X."/>
            <person name="Wei L."/>
            <person name="Li C."/>
            <person name="Ma Q."/>
            <person name="Ju M."/>
            <person name="Zhao R."/>
            <person name="Li G."/>
            <person name="Mu C."/>
            <person name="Tian Q."/>
            <person name="Mei H."/>
            <person name="Zhang T."/>
            <person name="Gao T."/>
            <person name="Zhang H."/>
        </authorList>
    </citation>
    <scope>NUCLEOTIDE SEQUENCE</scope>
    <source>
        <strain evidence="1">G02</strain>
    </source>
</reference>
<comment type="caution">
    <text evidence="1">The sequence shown here is derived from an EMBL/GenBank/DDBJ whole genome shotgun (WGS) entry which is preliminary data.</text>
</comment>
<evidence type="ECO:0000313" key="1">
    <source>
        <dbReference type="EMBL" id="KAL0340281.1"/>
    </source>
</evidence>
<proteinExistence type="predicted"/>